<dbReference type="InterPro" id="IPR025711">
    <property type="entry name" value="PepSY"/>
</dbReference>
<evidence type="ECO:0000313" key="8">
    <source>
        <dbReference type="Proteomes" id="UP000076872"/>
    </source>
</evidence>
<evidence type="ECO:0000256" key="1">
    <source>
        <dbReference type="SAM" id="MobiDB-lite"/>
    </source>
</evidence>
<dbReference type="AlphaFoldDB" id="A0A0G9FCI0"/>
<protein>
    <submittedName>
        <fullName evidence="7">Lipoprotein</fullName>
    </submittedName>
</protein>
<proteinExistence type="predicted"/>
<evidence type="ECO:0000313" key="7">
    <source>
        <dbReference type="EMBL" id="QQM59853.1"/>
    </source>
</evidence>
<reference evidence="7 11" key="2">
    <citation type="submission" date="2020-12" db="EMBL/GenBank/DDBJ databases">
        <title>Whole genome sequencing of Lactobacillus plantarum PC518.</title>
        <authorList>
            <person name="Guo Q."/>
        </authorList>
    </citation>
    <scope>NUCLEOTIDE SEQUENCE [LARGE SCALE GENOMIC DNA]</scope>
    <source>
        <strain evidence="7 11">PC518</strain>
    </source>
</reference>
<name>A0A0G9FCI0_LACPN</name>
<feature type="domain" description="PepSY" evidence="3">
    <location>
        <begin position="51"/>
        <end position="109"/>
    </location>
</feature>
<dbReference type="KEGG" id="lpb:SH83_06395"/>
<evidence type="ECO:0000313" key="6">
    <source>
        <dbReference type="EMBL" id="KZV04281.1"/>
    </source>
</evidence>
<evidence type="ECO:0000313" key="9">
    <source>
        <dbReference type="Proteomes" id="UP000076882"/>
    </source>
</evidence>
<dbReference type="OMA" id="TYWEVKV"/>
<evidence type="ECO:0000313" key="4">
    <source>
        <dbReference type="EMBL" id="KZU07112.1"/>
    </source>
</evidence>
<dbReference type="EMBL" id="LUXM01000040">
    <property type="protein sequence ID" value="KZU91674.1"/>
    <property type="molecule type" value="Genomic_DNA"/>
</dbReference>
<dbReference type="RefSeq" id="WP_003644295.1">
    <property type="nucleotide sequence ID" value="NZ_AP028153.1"/>
</dbReference>
<feature type="region of interest" description="Disordered" evidence="1">
    <location>
        <begin position="26"/>
        <end position="45"/>
    </location>
</feature>
<dbReference type="EMBL" id="CP066817">
    <property type="protein sequence ID" value="QQM59853.1"/>
    <property type="molecule type" value="Genomic_DNA"/>
</dbReference>
<evidence type="ECO:0000256" key="2">
    <source>
        <dbReference type="SAM" id="SignalP"/>
    </source>
</evidence>
<evidence type="ECO:0000259" key="3">
    <source>
        <dbReference type="Pfam" id="PF03413"/>
    </source>
</evidence>
<evidence type="ECO:0000313" key="11">
    <source>
        <dbReference type="Proteomes" id="UP000595466"/>
    </source>
</evidence>
<feature type="signal peptide" evidence="2">
    <location>
        <begin position="1"/>
        <end position="19"/>
    </location>
</feature>
<feature type="chain" id="PRO_5043120297" evidence="2">
    <location>
        <begin position="20"/>
        <end position="194"/>
    </location>
</feature>
<reference evidence="8 9" key="1">
    <citation type="submission" date="2016-03" db="EMBL/GenBank/DDBJ databases">
        <title>Comparative genomics of 54 Lactobacillus plantarum strains reveals genomic uncoupling from niche constraints.</title>
        <authorList>
            <person name="Martino M.E."/>
        </authorList>
    </citation>
    <scope>NUCLEOTIDE SEQUENCE [LARGE SCALE GENOMIC DNA]</scope>
    <source>
        <strain evidence="5 9">19.1</strain>
        <strain evidence="6 8">NAB2</strain>
        <strain evidence="4 10">Nizo2260</strain>
    </source>
</reference>
<dbReference type="EMBL" id="LUXO01000022">
    <property type="protein sequence ID" value="KZV04281.1"/>
    <property type="molecule type" value="Genomic_DNA"/>
</dbReference>
<evidence type="ECO:0000313" key="5">
    <source>
        <dbReference type="EMBL" id="KZU91674.1"/>
    </source>
</evidence>
<keyword evidence="7" id="KW-0449">Lipoprotein</keyword>
<dbReference type="Pfam" id="PF03413">
    <property type="entry name" value="PepSY"/>
    <property type="match status" value="2"/>
</dbReference>
<dbReference type="Gene3D" id="3.10.450.40">
    <property type="match status" value="2"/>
</dbReference>
<organism evidence="5 9">
    <name type="scientific">Lactiplantibacillus plantarum</name>
    <name type="common">Lactobacillus plantarum</name>
    <dbReference type="NCBI Taxonomy" id="1590"/>
    <lineage>
        <taxon>Bacteria</taxon>
        <taxon>Bacillati</taxon>
        <taxon>Bacillota</taxon>
        <taxon>Bacilli</taxon>
        <taxon>Lactobacillales</taxon>
        <taxon>Lactobacillaceae</taxon>
        <taxon>Lactiplantibacillus</taxon>
    </lineage>
</organism>
<keyword evidence="2" id="KW-0732">Signal</keyword>
<dbReference type="PATRIC" id="fig|1590.142.peg.1390"/>
<dbReference type="Proteomes" id="UP000076882">
    <property type="component" value="Unassembled WGS sequence"/>
</dbReference>
<dbReference type="PROSITE" id="PS51257">
    <property type="entry name" value="PROKAR_LIPOPROTEIN"/>
    <property type="match status" value="1"/>
</dbReference>
<evidence type="ECO:0000313" key="10">
    <source>
        <dbReference type="Proteomes" id="UP000076989"/>
    </source>
</evidence>
<feature type="domain" description="PepSY" evidence="3">
    <location>
        <begin position="133"/>
        <end position="191"/>
    </location>
</feature>
<dbReference type="Proteomes" id="UP000076989">
    <property type="component" value="Unassembled WGS sequence"/>
</dbReference>
<gene>
    <name evidence="7" type="ORF">JH395_08785</name>
    <name evidence="5" type="ORF">Lp19_2960</name>
    <name evidence="6" type="ORF">NAB2_1208</name>
    <name evidence="4" type="ORF">Nizo2260_0653</name>
</gene>
<accession>A0A0G9FCI0</accession>
<sequence length="194" mass="21065">MMSKKYGIGLALLTVVLLAGCGTQQSTQNKATSQSTSSQSNSTKSVTAKTKVSLAAAIKKFQQQYPDASVTSIELEDQLGRPVYTLEGVGGTQEHELQLNGRTGKVISKQSEMLDQDDQADAEGDRLNLNKVISPSKAVAIAIHDRNGGYASELKLDKDNGTTYWEVQVHQGKQQVDIKIDAYEGHILETEHDD</sequence>
<dbReference type="EMBL" id="LUWI01000010">
    <property type="protein sequence ID" value="KZU07112.1"/>
    <property type="molecule type" value="Genomic_DNA"/>
</dbReference>
<dbReference type="Proteomes" id="UP000595466">
    <property type="component" value="Chromosome"/>
</dbReference>
<dbReference type="Proteomes" id="UP000076872">
    <property type="component" value="Unassembled WGS sequence"/>
</dbReference>